<evidence type="ECO:0000256" key="2">
    <source>
        <dbReference type="ARBA" id="ARBA00023002"/>
    </source>
</evidence>
<dbReference type="PRINTS" id="PR00080">
    <property type="entry name" value="SDRFAMILY"/>
</dbReference>
<dbReference type="EMBL" id="RHHQ01000012">
    <property type="protein sequence ID" value="RNB87502.1"/>
    <property type="molecule type" value="Genomic_DNA"/>
</dbReference>
<dbReference type="InterPro" id="IPR050259">
    <property type="entry name" value="SDR"/>
</dbReference>
<dbReference type="InterPro" id="IPR036291">
    <property type="entry name" value="NAD(P)-bd_dom_sf"/>
</dbReference>
<reference evidence="3 4" key="1">
    <citation type="submission" date="2018-10" db="EMBL/GenBank/DDBJ databases">
        <title>Phylogenomics of Brevibacillus.</title>
        <authorList>
            <person name="Dunlap C."/>
        </authorList>
    </citation>
    <scope>NUCLEOTIDE SEQUENCE [LARGE SCALE GENOMIC DNA]</scope>
    <source>
        <strain evidence="3 4">JCM 15716</strain>
    </source>
</reference>
<dbReference type="FunFam" id="3.40.50.720:FF:000173">
    <property type="entry name" value="3-oxoacyl-[acyl-carrier protein] reductase"/>
    <property type="match status" value="1"/>
</dbReference>
<accession>A0A3M8DHC8</accession>
<dbReference type="PANTHER" id="PTHR42879">
    <property type="entry name" value="3-OXOACYL-(ACYL-CARRIER-PROTEIN) REDUCTASE"/>
    <property type="match status" value="1"/>
</dbReference>
<organism evidence="3 4">
    <name type="scientific">Brevibacillus fluminis</name>
    <dbReference type="NCBI Taxonomy" id="511487"/>
    <lineage>
        <taxon>Bacteria</taxon>
        <taxon>Bacillati</taxon>
        <taxon>Bacillota</taxon>
        <taxon>Bacilli</taxon>
        <taxon>Bacillales</taxon>
        <taxon>Paenibacillaceae</taxon>
        <taxon>Brevibacillus</taxon>
    </lineage>
</organism>
<dbReference type="PANTHER" id="PTHR42879:SF2">
    <property type="entry name" value="3-OXOACYL-[ACYL-CARRIER-PROTEIN] REDUCTASE FABG"/>
    <property type="match status" value="1"/>
</dbReference>
<dbReference type="Proteomes" id="UP000271031">
    <property type="component" value="Unassembled WGS sequence"/>
</dbReference>
<comment type="similarity">
    <text evidence="1">Belongs to the short-chain dehydrogenases/reductases (SDR) family.</text>
</comment>
<protein>
    <submittedName>
        <fullName evidence="3">SDR family oxidoreductase</fullName>
    </submittedName>
</protein>
<evidence type="ECO:0000313" key="4">
    <source>
        <dbReference type="Proteomes" id="UP000271031"/>
    </source>
</evidence>
<keyword evidence="2" id="KW-0560">Oxidoreductase</keyword>
<dbReference type="PRINTS" id="PR00081">
    <property type="entry name" value="GDHRDH"/>
</dbReference>
<dbReference type="GO" id="GO:0016491">
    <property type="term" value="F:oxidoreductase activity"/>
    <property type="evidence" value="ECO:0007669"/>
    <property type="project" value="UniProtKB-KW"/>
</dbReference>
<name>A0A3M8DHC8_9BACL</name>
<evidence type="ECO:0000313" key="3">
    <source>
        <dbReference type="EMBL" id="RNB87502.1"/>
    </source>
</evidence>
<sequence>MRFDEKVCLVSGAGSDSGIGFAAAKIIGRLGGRIALVATTERINARARELAEEGIEARGYVADLMVRVQTRGMVEQVAEDFGRIDILVNNAGMTQVGEPEKFIAFAELPDEEWDLGISRNLTTCFNVTRAVLPHMIANQYGRIVNVSSTTGTLGANPGEAAYGAAKAAMVGMSMGIAIEVAKQNITINSVAPGWIATGSQTPLEAQAGRQTPMGRSGRPEEVGHMIAFLASEQASYITGQLFVVDGGNALVENKAPHSQHP</sequence>
<dbReference type="AlphaFoldDB" id="A0A3M8DHC8"/>
<gene>
    <name evidence="3" type="ORF">EDM56_15775</name>
</gene>
<comment type="caution">
    <text evidence="3">The sequence shown here is derived from an EMBL/GenBank/DDBJ whole genome shotgun (WGS) entry which is preliminary data.</text>
</comment>
<keyword evidence="4" id="KW-1185">Reference proteome</keyword>
<dbReference type="Pfam" id="PF13561">
    <property type="entry name" value="adh_short_C2"/>
    <property type="match status" value="1"/>
</dbReference>
<proteinExistence type="inferred from homology"/>
<dbReference type="InterPro" id="IPR002347">
    <property type="entry name" value="SDR_fam"/>
</dbReference>
<dbReference type="Gene3D" id="3.40.50.720">
    <property type="entry name" value="NAD(P)-binding Rossmann-like Domain"/>
    <property type="match status" value="1"/>
</dbReference>
<dbReference type="OrthoDB" id="9803333at2"/>
<dbReference type="SUPFAM" id="SSF51735">
    <property type="entry name" value="NAD(P)-binding Rossmann-fold domains"/>
    <property type="match status" value="1"/>
</dbReference>
<evidence type="ECO:0000256" key="1">
    <source>
        <dbReference type="ARBA" id="ARBA00006484"/>
    </source>
</evidence>